<dbReference type="HOGENOM" id="CLU_250349_0_0_1"/>
<reference evidence="2 3" key="1">
    <citation type="submission" date="2014-04" db="EMBL/GenBank/DDBJ databases">
        <authorList>
            <consortium name="DOE Joint Genome Institute"/>
            <person name="Kuo A."/>
            <person name="Kohler A."/>
            <person name="Nagy L.G."/>
            <person name="Floudas D."/>
            <person name="Copeland A."/>
            <person name="Barry K.W."/>
            <person name="Cichocki N."/>
            <person name="Veneault-Fourrey C."/>
            <person name="LaButti K."/>
            <person name="Lindquist E.A."/>
            <person name="Lipzen A."/>
            <person name="Lundell T."/>
            <person name="Morin E."/>
            <person name="Murat C."/>
            <person name="Sun H."/>
            <person name="Tunlid A."/>
            <person name="Henrissat B."/>
            <person name="Grigoriev I.V."/>
            <person name="Hibbett D.S."/>
            <person name="Martin F."/>
            <person name="Nordberg H.P."/>
            <person name="Cantor M.N."/>
            <person name="Hua S.X."/>
        </authorList>
    </citation>
    <scope>NUCLEOTIDE SEQUENCE [LARGE SCALE GENOMIC DNA]</scope>
    <source>
        <strain evidence="2 3">LaAM-08-1</strain>
    </source>
</reference>
<keyword evidence="3" id="KW-1185">Reference proteome</keyword>
<organism evidence="2 3">
    <name type="scientific">Laccaria amethystina LaAM-08-1</name>
    <dbReference type="NCBI Taxonomy" id="1095629"/>
    <lineage>
        <taxon>Eukaryota</taxon>
        <taxon>Fungi</taxon>
        <taxon>Dikarya</taxon>
        <taxon>Basidiomycota</taxon>
        <taxon>Agaricomycotina</taxon>
        <taxon>Agaricomycetes</taxon>
        <taxon>Agaricomycetidae</taxon>
        <taxon>Agaricales</taxon>
        <taxon>Agaricineae</taxon>
        <taxon>Hydnangiaceae</taxon>
        <taxon>Laccaria</taxon>
    </lineage>
</organism>
<proteinExistence type="predicted"/>
<dbReference type="Pfam" id="PF12770">
    <property type="entry name" value="CHAT"/>
    <property type="match status" value="1"/>
</dbReference>
<feature type="domain" description="CHAT" evidence="1">
    <location>
        <begin position="1147"/>
        <end position="1439"/>
    </location>
</feature>
<sequence>MDHRQFIAQIQAIVKEYSYETLSAYIEDIDLAIQKDIAPLCPDARWINRNGFKSLLFLRHYDLQCAPNDITRGSILVLDFVSLFQEPGYAFTCFCLANHSRDLYEETAEILHGERSIQLMQQWLEAEEEGSVAHLAVAATTSCSFMHYYIREDAEGALEEGMNLFKATRQKAEKAGWMSSFGMERTLFVVGETLCQRYAKGGSDDELTESVHLLLDILNLFTPQDNFCFTTLDTLVLSTIFNLARTIESPEIWFKCLSGLHNILRVYTLGESNGTDLPDILLETLDACLSAPTSSAACVLHIADLFHSGGKCDELPYDQFCSEDDVMNNRSLWVDSWEDDRRGLREAISNGYICPHLVFSFKAILVHRPSTSGTIHFRLPNPVEVHDCSFEFEVFPLSGRPNAMPQISLDHTAFIRVVEKICKPMSRDELSFYINNIREFNPPIFSAVPRQWTQSPCIRACLLRTRYLQHRHFQDFKELGSLMLTVRLDKEPGYAHILCYVANEYRDEEAVMTSVDIAAPLFQEYIRVQEKGSPGHFLGVVGLASTLMLSSFHHEAAVTLAASLEILREALPSGASWMTARKTVIIGRILNYRVRHFSTSNDALAKSIPILTCILDLLPSQPPPYVSILELLVVSTALFLSQRVSAKDWHDAITLLAKGLELHVTNSDSEPESLKPDMKKILDTLNLLYNTSLDALTRFTLGLEAMCLIHMADVLRYSAFDVSRHPQSLLLSFTIYQRSLRLPLSSKVTDDAQVLEQNDLKWAWEDEREALRKAITAYVHRTILPVDSIPKSSYTFEYRVLREKNTKFSEHKCIFRYYPIEGHLETFDDARLDLDNLQLEKNFHLPWPDDLIVLPAPSDSSVPGLPTSSILPGIDKFLSSNENVLSLPLEQRTIKALLRHLGSEVRHTENAVFNATETLINQSSRKIYMDPSELVLETRLRHLKDGSAYLARAGPIQALISKGPEKCLELVDSSRALFWTRLLRLRTSFDGLPEGLAHRLQETAVELDHCKGQVNSGVSKDEAIKQMKLETSFERLVDQVRSIPGFKDFLRPKTYDTLMKVSSEGPVVVLIGNSSTYAALLIRQSGIDAIYLSTLTEKVLENLSIGIQQANRASRSILQEEEYVPGQERAGKPKNSARSLPPYEKMLGGLWQHIAKPVLDRLGATSNADPLKRTRLWWCPTGPFGFLPLHAAGIGFGTPHVESVSTYAVSSYTPTISALLEARSKPSLLLNSQLKMLVLAQPTTKGHTSLPMTVNEVKVVEQFTPPNQLLRLGEAGTSLTISNSNRTVEDATIHLAQTSILHLACHGHQDRGDPLNSGFELEDGRLTLARLIGCQTPNAFLAFLSACESASNDLSIPDETLNLAAAMIYAGFRSVIGTMWTMDDNDGPEIAQTVYEELFKDPDQEVDPKLVPYALDLAVRRLQEKGVHPSRWATYIHLGV</sequence>
<evidence type="ECO:0000259" key="1">
    <source>
        <dbReference type="Pfam" id="PF12770"/>
    </source>
</evidence>
<protein>
    <submittedName>
        <fullName evidence="2">Unplaced genomic scaffold K443scaffold_77, whole genome shotgun sequence</fullName>
    </submittedName>
</protein>
<dbReference type="InterPro" id="IPR024983">
    <property type="entry name" value="CHAT_dom"/>
</dbReference>
<evidence type="ECO:0000313" key="3">
    <source>
        <dbReference type="Proteomes" id="UP000054477"/>
    </source>
</evidence>
<dbReference type="EMBL" id="KN838612">
    <property type="protein sequence ID" value="KIK01093.1"/>
    <property type="molecule type" value="Genomic_DNA"/>
</dbReference>
<accession>A0A0C9XZ75</accession>
<name>A0A0C9XZ75_9AGAR</name>
<gene>
    <name evidence="2" type="ORF">K443DRAFT_678679</name>
</gene>
<reference evidence="3" key="2">
    <citation type="submission" date="2015-01" db="EMBL/GenBank/DDBJ databases">
        <title>Evolutionary Origins and Diversification of the Mycorrhizal Mutualists.</title>
        <authorList>
            <consortium name="DOE Joint Genome Institute"/>
            <consortium name="Mycorrhizal Genomics Consortium"/>
            <person name="Kohler A."/>
            <person name="Kuo A."/>
            <person name="Nagy L.G."/>
            <person name="Floudas D."/>
            <person name="Copeland A."/>
            <person name="Barry K.W."/>
            <person name="Cichocki N."/>
            <person name="Veneault-Fourrey C."/>
            <person name="LaButti K."/>
            <person name="Lindquist E.A."/>
            <person name="Lipzen A."/>
            <person name="Lundell T."/>
            <person name="Morin E."/>
            <person name="Murat C."/>
            <person name="Riley R."/>
            <person name="Ohm R."/>
            <person name="Sun H."/>
            <person name="Tunlid A."/>
            <person name="Henrissat B."/>
            <person name="Grigoriev I.V."/>
            <person name="Hibbett D.S."/>
            <person name="Martin F."/>
        </authorList>
    </citation>
    <scope>NUCLEOTIDE SEQUENCE [LARGE SCALE GENOMIC DNA]</scope>
    <source>
        <strain evidence="3">LaAM-08-1</strain>
    </source>
</reference>
<evidence type="ECO:0000313" key="2">
    <source>
        <dbReference type="EMBL" id="KIK01093.1"/>
    </source>
</evidence>
<dbReference type="Proteomes" id="UP000054477">
    <property type="component" value="Unassembled WGS sequence"/>
</dbReference>
<dbReference type="OrthoDB" id="9991317at2759"/>